<keyword evidence="7" id="KW-0169">Cobalamin biosynthesis</keyword>
<dbReference type="SUPFAM" id="SSF52317">
    <property type="entry name" value="Class I glutamine amidotransferase-like"/>
    <property type="match status" value="1"/>
</dbReference>
<dbReference type="PROSITE" id="PS51274">
    <property type="entry name" value="GATASE_COBBQ"/>
    <property type="match status" value="1"/>
</dbReference>
<organism evidence="11 12">
    <name type="scientific">Paenibacillus silvae</name>
    <dbReference type="NCBI Taxonomy" id="1325358"/>
    <lineage>
        <taxon>Bacteria</taxon>
        <taxon>Bacillati</taxon>
        <taxon>Bacillota</taxon>
        <taxon>Bacilli</taxon>
        <taxon>Bacillales</taxon>
        <taxon>Paenibacillaceae</taxon>
        <taxon>Paenibacillus</taxon>
    </lineage>
</organism>
<dbReference type="Gene3D" id="3.40.50.300">
    <property type="entry name" value="P-loop containing nucleotide triphosphate hydrolases"/>
    <property type="match status" value="2"/>
</dbReference>
<comment type="caution">
    <text evidence="11">The sequence shown here is derived from an EMBL/GenBank/DDBJ whole genome shotgun (WGS) entry which is preliminary data.</text>
</comment>
<feature type="region of interest" description="Disordered" evidence="8">
    <location>
        <begin position="1"/>
        <end position="23"/>
    </location>
</feature>
<dbReference type="PANTHER" id="PTHR43873:SF1">
    <property type="entry name" value="COBYRINATE A,C-DIAMIDE SYNTHASE"/>
    <property type="match status" value="1"/>
</dbReference>
<feature type="site" description="Increases nucleophilicity of active site Cys" evidence="7">
    <location>
        <position position="692"/>
    </location>
</feature>
<dbReference type="NCBIfam" id="NF002204">
    <property type="entry name" value="PRK01077.1"/>
    <property type="match status" value="1"/>
</dbReference>
<reference evidence="11 12" key="1">
    <citation type="submission" date="2018-06" db="EMBL/GenBank/DDBJ databases">
        <title>Isolation of heavy metals resistant Paenibacillus silvae NC2 from Gold-Copper mine in ZiJin, China.</title>
        <authorList>
            <person name="Xu J."/>
            <person name="Mazhar H.S."/>
            <person name="Rensing C."/>
        </authorList>
    </citation>
    <scope>NUCLEOTIDE SEQUENCE [LARGE SCALE GENOMIC DNA]</scope>
    <source>
        <strain evidence="11 12">NC2</strain>
    </source>
</reference>
<dbReference type="Pfam" id="PF07685">
    <property type="entry name" value="GATase_3"/>
    <property type="match status" value="1"/>
</dbReference>
<feature type="region of interest" description="Disordered" evidence="8">
    <location>
        <begin position="384"/>
        <end position="407"/>
    </location>
</feature>
<evidence type="ECO:0000256" key="7">
    <source>
        <dbReference type="HAMAP-Rule" id="MF_00027"/>
    </source>
</evidence>
<dbReference type="Proteomes" id="UP000249204">
    <property type="component" value="Unassembled WGS sequence"/>
</dbReference>
<comment type="similarity">
    <text evidence="7">Belongs to the CobB/CbiA family.</text>
</comment>
<keyword evidence="4 7" id="KW-0067">ATP-binding</keyword>
<dbReference type="PANTHER" id="PTHR43873">
    <property type="entry name" value="COBYRINATE A,C-DIAMIDE SYNTHASE"/>
    <property type="match status" value="1"/>
</dbReference>
<dbReference type="InterPro" id="IPR027417">
    <property type="entry name" value="P-loop_NTPase"/>
</dbReference>
<gene>
    <name evidence="7" type="primary">cbiA</name>
    <name evidence="11" type="ORF">DN757_21755</name>
</gene>
<dbReference type="GO" id="GO:0005524">
    <property type="term" value="F:ATP binding"/>
    <property type="evidence" value="ECO:0007669"/>
    <property type="project" value="UniProtKB-UniRule"/>
</dbReference>
<comment type="cofactor">
    <cofactor evidence="1 7">
        <name>Mg(2+)</name>
        <dbReference type="ChEBI" id="CHEBI:18420"/>
    </cofactor>
</comment>
<evidence type="ECO:0000259" key="10">
    <source>
        <dbReference type="Pfam" id="PF07685"/>
    </source>
</evidence>
<evidence type="ECO:0000313" key="11">
    <source>
        <dbReference type="EMBL" id="PZT53530.1"/>
    </source>
</evidence>
<evidence type="ECO:0000256" key="3">
    <source>
        <dbReference type="ARBA" id="ARBA00022741"/>
    </source>
</evidence>
<comment type="domain">
    <text evidence="7">Comprises of two domains. The C-terminal domain contains the binding site for glutamine and catalyzes the hydrolysis of this substrate to glutamate and ammonia. The N-terminal domain is anticipated to bind ATP and cobyrinate and catalyzes the ultimate synthesis of the diamide product. The ammonia produced via the glutaminase domain is probably translocated to the adjacent domain via a molecular tunnel, where it reacts with an activated intermediate.</text>
</comment>
<evidence type="ECO:0000256" key="2">
    <source>
        <dbReference type="ARBA" id="ARBA00022598"/>
    </source>
</evidence>
<evidence type="ECO:0000256" key="6">
    <source>
        <dbReference type="ARBA" id="ARBA00022962"/>
    </source>
</evidence>
<accession>A0A2W6P1C8</accession>
<dbReference type="InterPro" id="IPR004484">
    <property type="entry name" value="CbiA/CobB_synth"/>
</dbReference>
<feature type="compositionally biased region" description="Basic and acidic residues" evidence="8">
    <location>
        <begin position="385"/>
        <end position="407"/>
    </location>
</feature>
<comment type="pathway">
    <text evidence="7">Cofactor biosynthesis; adenosylcobalamin biosynthesis; cob(II)yrinate a,c-diamide from sirohydrochlorin (anaerobic route): step 10/10.</text>
</comment>
<dbReference type="HAMAP" id="MF_00027">
    <property type="entry name" value="CobB_CbiA"/>
    <property type="match status" value="1"/>
</dbReference>
<dbReference type="GO" id="GO:0009236">
    <property type="term" value="P:cobalamin biosynthetic process"/>
    <property type="evidence" value="ECO:0007669"/>
    <property type="project" value="UniProtKB-UniRule"/>
</dbReference>
<dbReference type="CDD" id="cd05388">
    <property type="entry name" value="CobB_N"/>
    <property type="match status" value="1"/>
</dbReference>
<proteinExistence type="inferred from homology"/>
<evidence type="ECO:0000259" key="9">
    <source>
        <dbReference type="Pfam" id="PF01656"/>
    </source>
</evidence>
<feature type="active site" description="Nucleophile" evidence="7">
    <location>
        <position position="589"/>
    </location>
</feature>
<dbReference type="InterPro" id="IPR002586">
    <property type="entry name" value="CobQ/CobB/MinD/ParA_Nub-bd_dom"/>
</dbReference>
<dbReference type="Gene3D" id="3.40.50.880">
    <property type="match status" value="1"/>
</dbReference>
<comment type="catalytic activity">
    <reaction evidence="7">
        <text>cob(II)yrinate + 2 L-glutamine + 2 ATP + 2 H2O = cob(II)yrinate a,c diamide + 2 L-glutamate + 2 ADP + 2 phosphate + 2 H(+)</text>
        <dbReference type="Rhea" id="RHEA:26289"/>
        <dbReference type="ChEBI" id="CHEBI:15377"/>
        <dbReference type="ChEBI" id="CHEBI:15378"/>
        <dbReference type="ChEBI" id="CHEBI:29985"/>
        <dbReference type="ChEBI" id="CHEBI:30616"/>
        <dbReference type="ChEBI" id="CHEBI:43474"/>
        <dbReference type="ChEBI" id="CHEBI:58359"/>
        <dbReference type="ChEBI" id="CHEBI:58537"/>
        <dbReference type="ChEBI" id="CHEBI:58894"/>
        <dbReference type="ChEBI" id="CHEBI:456216"/>
        <dbReference type="EC" id="6.3.5.11"/>
    </reaction>
</comment>
<dbReference type="InterPro" id="IPR029062">
    <property type="entry name" value="Class_I_gatase-like"/>
</dbReference>
<evidence type="ECO:0000256" key="8">
    <source>
        <dbReference type="SAM" id="MobiDB-lite"/>
    </source>
</evidence>
<comment type="miscellaneous">
    <text evidence="7">The a and c carboxylates of cobyrinate are activated for nucleophilic attack via formation of a phosphorylated intermediate by ATP. CbiA catalyzes first the amidation of the c-carboxylate, and then that of the a-carboxylate.</text>
</comment>
<comment type="function">
    <text evidence="7">Catalyzes the ATP-dependent amidation of the two carboxylate groups at positions a and c of cobyrinate, using either L-glutamine or ammonia as the nitrogen source.</text>
</comment>
<dbReference type="InterPro" id="IPR011698">
    <property type="entry name" value="GATase_3"/>
</dbReference>
<dbReference type="SUPFAM" id="SSF52540">
    <property type="entry name" value="P-loop containing nucleoside triphosphate hydrolases"/>
    <property type="match status" value="1"/>
</dbReference>
<keyword evidence="3 7" id="KW-0547">Nucleotide-binding</keyword>
<dbReference type="CDD" id="cd03130">
    <property type="entry name" value="GATase1_CobB"/>
    <property type="match status" value="1"/>
</dbReference>
<keyword evidence="5 7" id="KW-0460">Magnesium</keyword>
<name>A0A2W6P1C8_9BACL</name>
<evidence type="ECO:0000256" key="5">
    <source>
        <dbReference type="ARBA" id="ARBA00022842"/>
    </source>
</evidence>
<dbReference type="Pfam" id="PF01656">
    <property type="entry name" value="CbiA"/>
    <property type="match status" value="1"/>
</dbReference>
<dbReference type="EC" id="6.3.5.11" evidence="7"/>
<sequence length="718" mass="76590">MNTKTTLSNNQGSAMVPNNQGSAMVSNNEGRAVVLVKQDGAMVPNNQERAMVPNNLVGEVVSSSQVGAMVSSNQAEAMTSNHEAVNATSNNPAVTTASGNQAVTAVSGSQAVTTTCNTQAGRNISRNENMPATFTNEAASTTASDCQAAPRALRLIIAGTGSGAGKTTVTLGLMKALAQRGLSVQGFKCGPDYIDPTYHTAVTGRASRNLDAWMTSPDYVRQTFARASAGHDISIIEGVMGLYDGKDPLSNTGSTAEIAMVTQTPVILVVDVRSMARSAAAIVLGFQQLEPELNIAGVIVNRCGSAGHYTIVKKAIEQMCSIPVVGWLKRDEHMSIPERHLGLVPAIERGELEPLFQRAADVLLEGTDLDLLLELAASAPPLQCSERREYSADHSKTAGTTNEDHTAHAARTYDVSLVDTDNSAAHTSDTTSTGSSDQTVQSFDQASLLRTNDTAHSSGILNLAGAADEVHTRSKISEEDVVHANHVGAASQSIALNVESDTYRPVIAVARDAAFNFYYPDNLELLEAAGARLQYFSPLAGESIPAEADSIYLGGGFPEEFAAVIAGNERFLEGLREAVRSGMPLFAECGGYMVLGETLTDREGVTYTMAGIIPAQVQMQKKRAALGYREASAVQDSFLLKQGEVLRGHEFHYSTMTYRTEDEISYAYETKGLRGLKQEGYAAGSVVAGYTHIHLGSYPAAAQRWVHHCKVYRQRRTL</sequence>
<feature type="domain" description="CobQ/CobB/MinD/ParA nucleotide binding" evidence="9">
    <location>
        <begin position="155"/>
        <end position="341"/>
    </location>
</feature>
<protein>
    <recommendedName>
        <fullName evidence="7">Cobyrinate a,c-diamide synthase</fullName>
        <ecNumber evidence="7">6.3.5.11</ecNumber>
    </recommendedName>
    <alternativeName>
        <fullName evidence="7">Cobyrinic acid a,c-diamide synthetase</fullName>
    </alternativeName>
</protein>
<evidence type="ECO:0000256" key="4">
    <source>
        <dbReference type="ARBA" id="ARBA00022840"/>
    </source>
</evidence>
<evidence type="ECO:0000313" key="12">
    <source>
        <dbReference type="Proteomes" id="UP000249204"/>
    </source>
</evidence>
<evidence type="ECO:0000256" key="1">
    <source>
        <dbReference type="ARBA" id="ARBA00001946"/>
    </source>
</evidence>
<keyword evidence="6 7" id="KW-0315">Glutamine amidotransferase</keyword>
<dbReference type="NCBIfam" id="TIGR00379">
    <property type="entry name" value="cobB"/>
    <property type="match status" value="1"/>
</dbReference>
<keyword evidence="2 7" id="KW-0436">Ligase</keyword>
<dbReference type="EMBL" id="QKWW01000068">
    <property type="protein sequence ID" value="PZT53530.1"/>
    <property type="molecule type" value="Genomic_DNA"/>
</dbReference>
<dbReference type="GO" id="GO:0042242">
    <property type="term" value="F:cobyrinic acid a,c-diamide synthase activity"/>
    <property type="evidence" value="ECO:0007669"/>
    <property type="project" value="UniProtKB-UniRule"/>
</dbReference>
<feature type="domain" description="CobB/CobQ-like glutamine amidotransferase" evidence="10">
    <location>
        <begin position="507"/>
        <end position="697"/>
    </location>
</feature>
<dbReference type="UniPathway" id="UPA00148">
    <property type="reaction ID" value="UER00231"/>
</dbReference>
<dbReference type="AlphaFoldDB" id="A0A2W6P1C8"/>